<name>A0AAJ1YI72_SERFO</name>
<dbReference type="PANTHER" id="PTHR34611">
    <property type="match status" value="1"/>
</dbReference>
<dbReference type="EMBL" id="JAVIGA010000040">
    <property type="protein sequence ID" value="MDQ9129707.1"/>
    <property type="molecule type" value="Genomic_DNA"/>
</dbReference>
<evidence type="ECO:0000313" key="1">
    <source>
        <dbReference type="EMBL" id="MDQ9129707.1"/>
    </source>
</evidence>
<dbReference type="GO" id="GO:0006310">
    <property type="term" value="P:DNA recombination"/>
    <property type="evidence" value="ECO:0007669"/>
    <property type="project" value="TreeGrafter"/>
</dbReference>
<gene>
    <name evidence="1" type="ORF">RDT67_25145</name>
</gene>
<proteinExistence type="predicted"/>
<sequence>MLQVGSTTKPERLIRELARRAPLHEEELMTIAEYLEQKGREEGLKQGKREAFMEIARFMLVNGFESAMVIQLTGLSEEELAQIRH</sequence>
<organism evidence="1 2">
    <name type="scientific">Serratia fonticola</name>
    <dbReference type="NCBI Taxonomy" id="47917"/>
    <lineage>
        <taxon>Bacteria</taxon>
        <taxon>Pseudomonadati</taxon>
        <taxon>Pseudomonadota</taxon>
        <taxon>Gammaproteobacteria</taxon>
        <taxon>Enterobacterales</taxon>
        <taxon>Yersiniaceae</taxon>
        <taxon>Serratia</taxon>
    </lineage>
</organism>
<dbReference type="AlphaFoldDB" id="A0AAJ1YI72"/>
<comment type="caution">
    <text evidence="1">The sequence shown here is derived from an EMBL/GenBank/DDBJ whole genome shotgun (WGS) entry which is preliminary data.</text>
</comment>
<protein>
    <recommendedName>
        <fullName evidence="3">Transposase</fullName>
    </recommendedName>
</protein>
<dbReference type="GO" id="GO:1990238">
    <property type="term" value="F:double-stranded DNA endonuclease activity"/>
    <property type="evidence" value="ECO:0007669"/>
    <property type="project" value="TreeGrafter"/>
</dbReference>
<dbReference type="Proteomes" id="UP001224622">
    <property type="component" value="Unassembled WGS sequence"/>
</dbReference>
<evidence type="ECO:0008006" key="3">
    <source>
        <dbReference type="Google" id="ProtNLM"/>
    </source>
</evidence>
<dbReference type="RefSeq" id="WP_309048461.1">
    <property type="nucleotide sequence ID" value="NZ_JAVIGA010000040.1"/>
</dbReference>
<accession>A0AAJ1YI72</accession>
<reference evidence="1" key="1">
    <citation type="submission" date="2023-08" db="EMBL/GenBank/DDBJ databases">
        <title>The Comparative Genomic Analysis of Yersiniaceae from Polar Regions.</title>
        <authorList>
            <person name="Goncharov A."/>
            <person name="Aslanov B."/>
            <person name="Kolodzhieva V."/>
            <person name="Azarov D."/>
            <person name="Mochov A."/>
            <person name="Lebedeva E."/>
        </authorList>
    </citation>
    <scope>NUCLEOTIDE SEQUENCE</scope>
    <source>
        <strain evidence="1">Vf</strain>
    </source>
</reference>
<evidence type="ECO:0000313" key="2">
    <source>
        <dbReference type="Proteomes" id="UP001224622"/>
    </source>
</evidence>
<dbReference type="PANTHER" id="PTHR34611:SF2">
    <property type="entry name" value="INACTIVE RECOMBINATION-PROMOTING NUCLEASE-LIKE PROTEIN RPNE-RELATED"/>
    <property type="match status" value="1"/>
</dbReference>
<dbReference type="InterPro" id="IPR051699">
    <property type="entry name" value="Rpn/YhgA-like_nuclease"/>
</dbReference>